<organism evidence="1">
    <name type="scientific">freshwater metagenome</name>
    <dbReference type="NCBI Taxonomy" id="449393"/>
    <lineage>
        <taxon>unclassified sequences</taxon>
        <taxon>metagenomes</taxon>
        <taxon>ecological metagenomes</taxon>
    </lineage>
</organism>
<protein>
    <submittedName>
        <fullName evidence="1">Unannotated protein</fullName>
    </submittedName>
</protein>
<proteinExistence type="predicted"/>
<dbReference type="InterPro" id="IPR045773">
    <property type="entry name" value="DUF6226"/>
</dbReference>
<dbReference type="Pfam" id="PF19736">
    <property type="entry name" value="DUF6226"/>
    <property type="match status" value="1"/>
</dbReference>
<evidence type="ECO:0000313" key="1">
    <source>
        <dbReference type="EMBL" id="CAB4579850.1"/>
    </source>
</evidence>
<accession>A0A6J6ETF9</accession>
<reference evidence="1" key="1">
    <citation type="submission" date="2020-05" db="EMBL/GenBank/DDBJ databases">
        <authorList>
            <person name="Chiriac C."/>
            <person name="Salcher M."/>
            <person name="Ghai R."/>
            <person name="Kavagutti S V."/>
        </authorList>
    </citation>
    <scope>NUCLEOTIDE SEQUENCE</scope>
</reference>
<gene>
    <name evidence="1" type="ORF">UFOPK1493_02987</name>
</gene>
<dbReference type="EMBL" id="CAEZSR010000145">
    <property type="protein sequence ID" value="CAB4579850.1"/>
    <property type="molecule type" value="Genomic_DNA"/>
</dbReference>
<dbReference type="AlphaFoldDB" id="A0A6J6ETF9"/>
<name>A0A6J6ETF9_9ZZZZ</name>
<sequence>MTEDELMVAVERAFAITSRDLPGWPDPNPERRPADDAYSRVTDAARYRIVGARADAWAAAAVELGLARIVDRVDWAEAPGTKVSRSVMVVPEAIGGLPMVIARSALGDCDDAGLTLGAGRPATQVVFVPDCGCDACDSGSQDLIDLVDEYVRAIVTGRFRRLSQGQQVITVTGESSSSANVDRRRSAAALADPRGWTDLRGTSWLSA</sequence>